<evidence type="ECO:0000313" key="5">
    <source>
        <dbReference type="Proteomes" id="UP000185655"/>
    </source>
</evidence>
<evidence type="ECO:0000313" key="6">
    <source>
        <dbReference type="Proteomes" id="UP000218979"/>
    </source>
</evidence>
<dbReference type="Pfam" id="PF20441">
    <property type="entry name" value="TerL_nuclease"/>
    <property type="match status" value="1"/>
</dbReference>
<evidence type="ECO:0000259" key="2">
    <source>
        <dbReference type="Pfam" id="PF20441"/>
    </source>
</evidence>
<protein>
    <submittedName>
        <fullName evidence="3 4">Terminase</fullName>
    </submittedName>
</protein>
<reference evidence="4 5" key="2">
    <citation type="submission" date="2016-11" db="EMBL/GenBank/DDBJ databases">
        <authorList>
            <person name="Jaros S."/>
            <person name="Januszkiewicz K."/>
            <person name="Wedrychowicz H."/>
        </authorList>
    </citation>
    <scope>NUCLEOTIDE SEQUENCE [LARGE SCALE GENOMIC DNA]</scope>
    <source>
        <strain evidence="4 5">DSM 22330</strain>
    </source>
</reference>
<dbReference type="GO" id="GO:0004519">
    <property type="term" value="F:endonuclease activity"/>
    <property type="evidence" value="ECO:0007669"/>
    <property type="project" value="InterPro"/>
</dbReference>
<dbReference type="Gene3D" id="3.40.50.300">
    <property type="entry name" value="P-loop containing nucleotide triphosphate hydrolases"/>
    <property type="match status" value="1"/>
</dbReference>
<dbReference type="AlphaFoldDB" id="A0A1K2HBV2"/>
<dbReference type="RefSeq" id="WP_031366181.1">
    <property type="nucleotide sequence ID" value="NZ_FPKS01000004.1"/>
</dbReference>
<dbReference type="InterPro" id="IPR046462">
    <property type="entry name" value="TerL_nuclease"/>
</dbReference>
<dbReference type="InterPro" id="IPR005021">
    <property type="entry name" value="Terminase_largesu-like"/>
</dbReference>
<dbReference type="STRING" id="1122154.SAMN02746068_01044"/>
<dbReference type="InterPro" id="IPR046461">
    <property type="entry name" value="TerL_ATPase"/>
</dbReference>
<dbReference type="PANTHER" id="PTHR41287">
    <property type="match status" value="1"/>
</dbReference>
<dbReference type="Pfam" id="PF03354">
    <property type="entry name" value="TerL_ATPase"/>
    <property type="match status" value="1"/>
</dbReference>
<dbReference type="PANTHER" id="PTHR41287:SF1">
    <property type="entry name" value="PROTEIN YMFN"/>
    <property type="match status" value="1"/>
</dbReference>
<evidence type="ECO:0000313" key="4">
    <source>
        <dbReference type="EMBL" id="SFZ74009.1"/>
    </source>
</evidence>
<gene>
    <name evidence="3" type="ORF">RR45_GL000180</name>
    <name evidence="4" type="ORF">SAMN02746068_01044</name>
</gene>
<dbReference type="EMBL" id="FPKS01000004">
    <property type="protein sequence ID" value="SFZ74009.1"/>
    <property type="molecule type" value="Genomic_DNA"/>
</dbReference>
<feature type="domain" description="Terminase large subunit-like ATPase" evidence="1">
    <location>
        <begin position="86"/>
        <end position="258"/>
    </location>
</feature>
<feature type="domain" description="Terminase large subunit-like endonuclease" evidence="2">
    <location>
        <begin position="316"/>
        <end position="584"/>
    </location>
</feature>
<keyword evidence="6" id="KW-1185">Reference proteome</keyword>
<dbReference type="EMBL" id="JXJT01000001">
    <property type="protein sequence ID" value="PCS04861.1"/>
    <property type="molecule type" value="Genomic_DNA"/>
</dbReference>
<proteinExistence type="predicted"/>
<reference evidence="3 6" key="1">
    <citation type="submission" date="2014-12" db="EMBL/GenBank/DDBJ databases">
        <title>Draft genome sequences of 10 type strains of Lactococcus.</title>
        <authorList>
            <person name="Sun Z."/>
            <person name="Zhong Z."/>
            <person name="Liu W."/>
            <person name="Zhang W."/>
            <person name="Zhang H."/>
        </authorList>
    </citation>
    <scope>NUCLEOTIDE SEQUENCE [LARGE SCALE GENOMIC DNA]</scope>
    <source>
        <strain evidence="3 6">DSM 22330</strain>
    </source>
</reference>
<dbReference type="Proteomes" id="UP000218979">
    <property type="component" value="Unassembled WGS sequence"/>
</dbReference>
<dbReference type="Proteomes" id="UP000185655">
    <property type="component" value="Unassembled WGS sequence"/>
</dbReference>
<evidence type="ECO:0000313" key="3">
    <source>
        <dbReference type="EMBL" id="PCS04861.1"/>
    </source>
</evidence>
<accession>A0A1K2HBV2</accession>
<dbReference type="InterPro" id="IPR027417">
    <property type="entry name" value="P-loop_NTPase"/>
</dbReference>
<name>A0A1K2HBV2_9LACT</name>
<sequence>MEKLSDNFLEAKKYADDLVSGKKLANIEQVQAAQRFIDDLKSGKWDFRSDQFDFVIGLIEGTIKHQQGQDLNGVDLSGTPLLLLSWQKFIIVNLFGFFNKGTSIRRFNEALIFLPRKQGKTAFSSALSWAKGVVDRKSGSKVYILANSIDQTKEAFGFLSYNLSLVRKGFKKFRLRDNNQEHSIKAEFSDGKIEVIAKANQEDKLDSFNCNGLILDEIHSWKKAGAKKYTLMKNAMKAYRNKLLVGISTAGDVANGFLAMRIQTLKKFLDGQINDPVYDSYFIFLCMAEQDKKGNILNPVTHEITTIDDPQVLESLTPSLNQTTTLSDLLADARQAMLEPQLKSEFLNKTLNVFTTAENAYFDIDEFKYSDSQFDWTIEELSKLPIVWYGGADLSKLHDLTAAALYGTLKDHKYTDTEGVEHVKNIDISITHAFFPRARAIEKAEVDNIPLFEWSEEGWATLSNTPTVLYDDVVKWFINMRGLGFKIREVHFDKKFGREFFLKMKKAKFKMLDAPQYFYRKSEGFRHIEVKAKNAELYYVHSLAYEYCVSNVVAIEKTDDMIQFEKVLPNQRIDLFDASVFACVASLEAGESKQQKEAWGIK</sequence>
<organism evidence="4 5">
    <name type="scientific">Pseudolactococcus chungangensis CAU 28 = DSM 22330</name>
    <dbReference type="NCBI Taxonomy" id="1122154"/>
    <lineage>
        <taxon>Bacteria</taxon>
        <taxon>Bacillati</taxon>
        <taxon>Bacillota</taxon>
        <taxon>Bacilli</taxon>
        <taxon>Lactobacillales</taxon>
        <taxon>Streptococcaceae</taxon>
        <taxon>Pseudolactococcus</taxon>
    </lineage>
</organism>
<dbReference type="OrthoDB" id="9760250at2"/>
<evidence type="ECO:0000259" key="1">
    <source>
        <dbReference type="Pfam" id="PF03354"/>
    </source>
</evidence>